<dbReference type="Proteomes" id="UP001196565">
    <property type="component" value="Unassembled WGS sequence"/>
</dbReference>
<accession>A0ABS7A6C9</accession>
<comment type="caution">
    <text evidence="3">The sequence shown here is derived from an EMBL/GenBank/DDBJ whole genome shotgun (WGS) entry which is preliminary data.</text>
</comment>
<feature type="signal peptide" evidence="2">
    <location>
        <begin position="1"/>
        <end position="17"/>
    </location>
</feature>
<feature type="chain" id="PRO_5045403867" description="Lipoprotein" evidence="2">
    <location>
        <begin position="18"/>
        <end position="147"/>
    </location>
</feature>
<evidence type="ECO:0008006" key="5">
    <source>
        <dbReference type="Google" id="ProtNLM"/>
    </source>
</evidence>
<evidence type="ECO:0000313" key="3">
    <source>
        <dbReference type="EMBL" id="MBW6397867.1"/>
    </source>
</evidence>
<name>A0ABS7A6C9_9PROT</name>
<reference evidence="3 4" key="1">
    <citation type="submission" date="2021-07" db="EMBL/GenBank/DDBJ databases">
        <authorList>
            <person name="So Y."/>
        </authorList>
    </citation>
    <scope>NUCLEOTIDE SEQUENCE [LARGE SCALE GENOMIC DNA]</scope>
    <source>
        <strain evidence="3 4">HJA6</strain>
    </source>
</reference>
<feature type="compositionally biased region" description="Polar residues" evidence="1">
    <location>
        <begin position="112"/>
        <end position="125"/>
    </location>
</feature>
<keyword evidence="2" id="KW-0732">Signal</keyword>
<dbReference type="EMBL" id="JAHYBZ010000002">
    <property type="protein sequence ID" value="MBW6397867.1"/>
    <property type="molecule type" value="Genomic_DNA"/>
</dbReference>
<organism evidence="3 4">
    <name type="scientific">Roseomonas alba</name>
    <dbReference type="NCBI Taxonomy" id="2846776"/>
    <lineage>
        <taxon>Bacteria</taxon>
        <taxon>Pseudomonadati</taxon>
        <taxon>Pseudomonadota</taxon>
        <taxon>Alphaproteobacteria</taxon>
        <taxon>Acetobacterales</taxon>
        <taxon>Roseomonadaceae</taxon>
        <taxon>Roseomonas</taxon>
    </lineage>
</organism>
<protein>
    <recommendedName>
        <fullName evidence="5">Lipoprotein</fullName>
    </recommendedName>
</protein>
<gene>
    <name evidence="3" type="ORF">KPL78_08430</name>
</gene>
<feature type="region of interest" description="Disordered" evidence="1">
    <location>
        <begin position="37"/>
        <end position="134"/>
    </location>
</feature>
<evidence type="ECO:0000256" key="2">
    <source>
        <dbReference type="SAM" id="SignalP"/>
    </source>
</evidence>
<proteinExistence type="predicted"/>
<keyword evidence="4" id="KW-1185">Reference proteome</keyword>
<feature type="compositionally biased region" description="Polar residues" evidence="1">
    <location>
        <begin position="63"/>
        <end position="74"/>
    </location>
</feature>
<sequence length="147" mass="13924">MLLIVAALGSGCIGAGAAAPAMANVSDADHVLASAEAGRGPDAAPRGHGVGAPAGERRASAGQAVSQNFVNQGPHSFGDPMASGRNAAGSMASPNFANQGPHGFGDPMASGRTATGSMASPNFANQGPHAFGGPVGGGAAVAVPAGR</sequence>
<evidence type="ECO:0000256" key="1">
    <source>
        <dbReference type="SAM" id="MobiDB-lite"/>
    </source>
</evidence>
<evidence type="ECO:0000313" key="4">
    <source>
        <dbReference type="Proteomes" id="UP001196565"/>
    </source>
</evidence>